<comment type="subcellular location">
    <subcellularLocation>
        <location evidence="1">Cytoplasm</location>
    </subcellularLocation>
</comment>
<evidence type="ECO:0000313" key="7">
    <source>
        <dbReference type="EMBL" id="KAF2422203.1"/>
    </source>
</evidence>
<dbReference type="Pfam" id="PF00400">
    <property type="entry name" value="WD40"/>
    <property type="match status" value="4"/>
</dbReference>
<keyword evidence="2" id="KW-0963">Cytoplasm</keyword>
<dbReference type="InterPro" id="IPR015943">
    <property type="entry name" value="WD40/YVTN_repeat-like_dom_sf"/>
</dbReference>
<dbReference type="OrthoDB" id="1068471at2759"/>
<dbReference type="AlphaFoldDB" id="A0A9P4NIB4"/>
<dbReference type="PROSITE" id="PS50082">
    <property type="entry name" value="WD_REPEATS_2"/>
    <property type="match status" value="4"/>
</dbReference>
<dbReference type="Proteomes" id="UP000800235">
    <property type="component" value="Unassembled WGS sequence"/>
</dbReference>
<evidence type="ECO:0000256" key="2">
    <source>
        <dbReference type="ARBA" id="ARBA00022490"/>
    </source>
</evidence>
<comment type="caution">
    <text evidence="7">The sequence shown here is derived from an EMBL/GenBank/DDBJ whole genome shotgun (WGS) entry which is preliminary data.</text>
</comment>
<keyword evidence="3 6" id="KW-0853">WD repeat</keyword>
<feature type="repeat" description="WD" evidence="6">
    <location>
        <begin position="104"/>
        <end position="140"/>
    </location>
</feature>
<protein>
    <submittedName>
        <fullName evidence="7">WD domain protein</fullName>
    </submittedName>
</protein>
<dbReference type="GO" id="GO:0000398">
    <property type="term" value="P:mRNA splicing, via spliceosome"/>
    <property type="evidence" value="ECO:0007669"/>
    <property type="project" value="TreeGrafter"/>
</dbReference>
<dbReference type="SMART" id="SM00320">
    <property type="entry name" value="WD40"/>
    <property type="match status" value="6"/>
</dbReference>
<gene>
    <name evidence="7" type="ORF">EJ08DRAFT_597058</name>
</gene>
<feature type="repeat" description="WD" evidence="6">
    <location>
        <begin position="62"/>
        <end position="103"/>
    </location>
</feature>
<dbReference type="EMBL" id="MU007092">
    <property type="protein sequence ID" value="KAF2422203.1"/>
    <property type="molecule type" value="Genomic_DNA"/>
</dbReference>
<dbReference type="InterPro" id="IPR001680">
    <property type="entry name" value="WD40_rpt"/>
</dbReference>
<dbReference type="PROSITE" id="PS00678">
    <property type="entry name" value="WD_REPEATS_1"/>
    <property type="match status" value="1"/>
</dbReference>
<evidence type="ECO:0000256" key="1">
    <source>
        <dbReference type="ARBA" id="ARBA00004496"/>
    </source>
</evidence>
<name>A0A9P4NIB4_9PEZI</name>
<dbReference type="GO" id="GO:0071013">
    <property type="term" value="C:catalytic step 2 spliceosome"/>
    <property type="evidence" value="ECO:0007669"/>
    <property type="project" value="TreeGrafter"/>
</dbReference>
<feature type="repeat" description="WD" evidence="6">
    <location>
        <begin position="253"/>
        <end position="274"/>
    </location>
</feature>
<dbReference type="InterPro" id="IPR051980">
    <property type="entry name" value="WD_repeat_MORG1"/>
</dbReference>
<reference evidence="7" key="1">
    <citation type="journal article" date="2020" name="Stud. Mycol.">
        <title>101 Dothideomycetes genomes: a test case for predicting lifestyles and emergence of pathogens.</title>
        <authorList>
            <person name="Haridas S."/>
            <person name="Albert R."/>
            <person name="Binder M."/>
            <person name="Bloem J."/>
            <person name="Labutti K."/>
            <person name="Salamov A."/>
            <person name="Andreopoulos B."/>
            <person name="Baker S."/>
            <person name="Barry K."/>
            <person name="Bills G."/>
            <person name="Bluhm B."/>
            <person name="Cannon C."/>
            <person name="Castanera R."/>
            <person name="Culley D."/>
            <person name="Daum C."/>
            <person name="Ezra D."/>
            <person name="Gonzalez J."/>
            <person name="Henrissat B."/>
            <person name="Kuo A."/>
            <person name="Liang C."/>
            <person name="Lipzen A."/>
            <person name="Lutzoni F."/>
            <person name="Magnuson J."/>
            <person name="Mondo S."/>
            <person name="Nolan M."/>
            <person name="Ohm R."/>
            <person name="Pangilinan J."/>
            <person name="Park H.-J."/>
            <person name="Ramirez L."/>
            <person name="Alfaro M."/>
            <person name="Sun H."/>
            <person name="Tritt A."/>
            <person name="Yoshinaga Y."/>
            <person name="Zwiers L.-H."/>
            <person name="Turgeon B."/>
            <person name="Goodwin S."/>
            <person name="Spatafora J."/>
            <person name="Crous P."/>
            <person name="Grigoriev I."/>
        </authorList>
    </citation>
    <scope>NUCLEOTIDE SEQUENCE</scope>
    <source>
        <strain evidence="7">CBS 130266</strain>
    </source>
</reference>
<dbReference type="Gene3D" id="2.130.10.10">
    <property type="entry name" value="YVTN repeat-like/Quinoprotein amine dehydrogenase"/>
    <property type="match status" value="1"/>
</dbReference>
<evidence type="ECO:0000256" key="3">
    <source>
        <dbReference type="ARBA" id="ARBA00022574"/>
    </source>
</evidence>
<dbReference type="InterPro" id="IPR036322">
    <property type="entry name" value="WD40_repeat_dom_sf"/>
</dbReference>
<evidence type="ECO:0000256" key="6">
    <source>
        <dbReference type="PROSITE-ProRule" id="PRU00221"/>
    </source>
</evidence>
<sequence>MNKSKFPTKRLCKLTGHNGPVQALTYSSHPSTYILTGSTDKRIRLFNPSRASPTSTGLIQTYTGHGYDVADLAVSNDNTAFLSCGGDKLVFVWDVATARTTRRFEGHVGRVNAVAWGGEGDSVAVSGSFDATVRLWDLKSKSYKPIMTFSEGKDSISSVEVRGPEVWSGSIDGRVRGYDVRMGRVLVDVIGYPITSLTPTKQSETLLLSTLNSSLHLLDKSTGSILKSYKSPTFKNETYRIRSTLGLNDAVALSGSEDGNVYVWDLVDGDVLHVLRHGEEIGAQSPSDKEGKRDVVSVVAFCEGRREWCSGGGDGQVVVWGVDGG</sequence>
<dbReference type="SUPFAM" id="SSF50978">
    <property type="entry name" value="WD40 repeat-like"/>
    <property type="match status" value="1"/>
</dbReference>
<keyword evidence="4" id="KW-0677">Repeat</keyword>
<dbReference type="PROSITE" id="PS50294">
    <property type="entry name" value="WD_REPEATS_REGION"/>
    <property type="match status" value="3"/>
</dbReference>
<proteinExistence type="inferred from homology"/>
<dbReference type="InterPro" id="IPR020472">
    <property type="entry name" value="WD40_PAC1"/>
</dbReference>
<keyword evidence="8" id="KW-1185">Reference proteome</keyword>
<evidence type="ECO:0000313" key="8">
    <source>
        <dbReference type="Proteomes" id="UP000800235"/>
    </source>
</evidence>
<dbReference type="InterPro" id="IPR019775">
    <property type="entry name" value="WD40_repeat_CS"/>
</dbReference>
<dbReference type="PANTHER" id="PTHR22842:SF3">
    <property type="entry name" value="WD REPEAT DOMAIN-CONTAINING PROTEIN 83"/>
    <property type="match status" value="1"/>
</dbReference>
<accession>A0A9P4NIB4</accession>
<evidence type="ECO:0000256" key="5">
    <source>
        <dbReference type="ARBA" id="ARBA00038145"/>
    </source>
</evidence>
<feature type="repeat" description="WD" evidence="6">
    <location>
        <begin position="14"/>
        <end position="56"/>
    </location>
</feature>
<organism evidence="7 8">
    <name type="scientific">Tothia fuscella</name>
    <dbReference type="NCBI Taxonomy" id="1048955"/>
    <lineage>
        <taxon>Eukaryota</taxon>
        <taxon>Fungi</taxon>
        <taxon>Dikarya</taxon>
        <taxon>Ascomycota</taxon>
        <taxon>Pezizomycotina</taxon>
        <taxon>Dothideomycetes</taxon>
        <taxon>Pleosporomycetidae</taxon>
        <taxon>Venturiales</taxon>
        <taxon>Cylindrosympodiaceae</taxon>
        <taxon>Tothia</taxon>
    </lineage>
</organism>
<dbReference type="GO" id="GO:0005737">
    <property type="term" value="C:cytoplasm"/>
    <property type="evidence" value="ECO:0007669"/>
    <property type="project" value="UniProtKB-SubCell"/>
</dbReference>
<comment type="similarity">
    <text evidence="5">Belongs to the WD repeat MORG1 family.</text>
</comment>
<dbReference type="PANTHER" id="PTHR22842">
    <property type="entry name" value="WD40 REPEAT PROTEIN"/>
    <property type="match status" value="1"/>
</dbReference>
<dbReference type="PRINTS" id="PR00320">
    <property type="entry name" value="GPROTEINBRPT"/>
</dbReference>
<evidence type="ECO:0000256" key="4">
    <source>
        <dbReference type="ARBA" id="ARBA00022737"/>
    </source>
</evidence>